<dbReference type="EnsemblPlants" id="OPUNC07G00700.1">
    <property type="protein sequence ID" value="OPUNC07G00700.1"/>
    <property type="gene ID" value="OPUNC07G00700"/>
</dbReference>
<evidence type="ECO:0000313" key="2">
    <source>
        <dbReference type="Proteomes" id="UP000026962"/>
    </source>
</evidence>
<accession>A0A0E0LG91</accession>
<evidence type="ECO:0000313" key="1">
    <source>
        <dbReference type="EnsemblPlants" id="OPUNC07G00700.1"/>
    </source>
</evidence>
<protein>
    <submittedName>
        <fullName evidence="1">Uncharacterized protein</fullName>
    </submittedName>
</protein>
<organism evidence="1">
    <name type="scientific">Oryza punctata</name>
    <name type="common">Red rice</name>
    <dbReference type="NCBI Taxonomy" id="4537"/>
    <lineage>
        <taxon>Eukaryota</taxon>
        <taxon>Viridiplantae</taxon>
        <taxon>Streptophyta</taxon>
        <taxon>Embryophyta</taxon>
        <taxon>Tracheophyta</taxon>
        <taxon>Spermatophyta</taxon>
        <taxon>Magnoliopsida</taxon>
        <taxon>Liliopsida</taxon>
        <taxon>Poales</taxon>
        <taxon>Poaceae</taxon>
        <taxon>BOP clade</taxon>
        <taxon>Oryzoideae</taxon>
        <taxon>Oryzeae</taxon>
        <taxon>Oryzinae</taxon>
        <taxon>Oryza</taxon>
    </lineage>
</organism>
<dbReference type="HOGENOM" id="CLU_2112891_0_0_1"/>
<keyword evidence="2" id="KW-1185">Reference proteome</keyword>
<name>A0A0E0LG91_ORYPU</name>
<proteinExistence type="predicted"/>
<dbReference type="AlphaFoldDB" id="A0A0E0LG91"/>
<sequence>MAAVRRMVAPRRAFCSGSSSKRIIVEKEQQQPSYLLPPRGYLEGTRDSFLRYLEHFKEQARIHSNPFLGPADGNIAYANSWRLNLAVLFCTAVSVGWNEAGEDAKQLRCCPSSPS</sequence>
<reference evidence="1" key="2">
    <citation type="submission" date="2018-05" db="EMBL/GenBank/DDBJ databases">
        <title>OpunRS2 (Oryza punctata Reference Sequence Version 2).</title>
        <authorList>
            <person name="Zhang J."/>
            <person name="Kudrna D."/>
            <person name="Lee S."/>
            <person name="Talag J."/>
            <person name="Welchert J."/>
            <person name="Wing R.A."/>
        </authorList>
    </citation>
    <scope>NUCLEOTIDE SEQUENCE [LARGE SCALE GENOMIC DNA]</scope>
</reference>
<reference evidence="1" key="1">
    <citation type="submission" date="2015-04" db="UniProtKB">
        <authorList>
            <consortium name="EnsemblPlants"/>
        </authorList>
    </citation>
    <scope>IDENTIFICATION</scope>
</reference>
<dbReference type="Gramene" id="OPUNC07G00700.1">
    <property type="protein sequence ID" value="OPUNC07G00700.1"/>
    <property type="gene ID" value="OPUNC07G00700"/>
</dbReference>
<dbReference type="Proteomes" id="UP000026962">
    <property type="component" value="Chromosome 7"/>
</dbReference>